<dbReference type="Gene3D" id="3.40.630.30">
    <property type="match status" value="1"/>
</dbReference>
<dbReference type="EMBL" id="AMEZ01000091">
    <property type="protein sequence ID" value="EKY24004.1"/>
    <property type="molecule type" value="Genomic_DNA"/>
</dbReference>
<dbReference type="AlphaFoldDB" id="L1Q7Q5"/>
<dbReference type="PANTHER" id="PTHR41373">
    <property type="entry name" value="DUF2156 DOMAIN-CONTAINING PROTEIN"/>
    <property type="match status" value="1"/>
</dbReference>
<protein>
    <recommendedName>
        <fullName evidence="1">Phosphatidylglycerol lysyltransferase C-terminal domain-containing protein</fullName>
    </recommendedName>
</protein>
<dbReference type="HOGENOM" id="CLU_058411_0_0_9"/>
<dbReference type="SUPFAM" id="SSF55729">
    <property type="entry name" value="Acyl-CoA N-acyltransferases (Nat)"/>
    <property type="match status" value="2"/>
</dbReference>
<evidence type="ECO:0000313" key="3">
    <source>
        <dbReference type="Proteomes" id="UP000010420"/>
    </source>
</evidence>
<evidence type="ECO:0000259" key="1">
    <source>
        <dbReference type="Pfam" id="PF09924"/>
    </source>
</evidence>
<evidence type="ECO:0000313" key="2">
    <source>
        <dbReference type="EMBL" id="EKY24004.1"/>
    </source>
</evidence>
<accession>L1Q7Q5</accession>
<dbReference type="InterPro" id="IPR024320">
    <property type="entry name" value="LPG_synthase_C"/>
</dbReference>
<keyword evidence="3" id="KW-1185">Reference proteome</keyword>
<comment type="caution">
    <text evidence="2">The sequence shown here is derived from an EMBL/GenBank/DDBJ whole genome shotgun (WGS) entry which is preliminary data.</text>
</comment>
<feature type="domain" description="Phosphatidylglycerol lysyltransferase C-terminal" evidence="1">
    <location>
        <begin position="21"/>
        <end position="286"/>
    </location>
</feature>
<dbReference type="Proteomes" id="UP000010420">
    <property type="component" value="Unassembled WGS sequence"/>
</dbReference>
<dbReference type="RefSeq" id="WP_005214895.1">
    <property type="nucleotide sequence ID" value="NZ_KB291681.1"/>
</dbReference>
<dbReference type="InterPro" id="IPR016732">
    <property type="entry name" value="UCP018688"/>
</dbReference>
<dbReference type="eggNOG" id="COG4866">
    <property type="taxonomic scope" value="Bacteria"/>
</dbReference>
<proteinExistence type="predicted"/>
<reference evidence="2 3" key="1">
    <citation type="submission" date="2012-05" db="EMBL/GenBank/DDBJ databases">
        <authorList>
            <person name="Weinstock G."/>
            <person name="Sodergren E."/>
            <person name="Lobos E.A."/>
            <person name="Fulton L."/>
            <person name="Fulton R."/>
            <person name="Courtney L."/>
            <person name="Fronick C."/>
            <person name="O'Laughlin M."/>
            <person name="Godfrey J."/>
            <person name="Wilson R.M."/>
            <person name="Miner T."/>
            <person name="Farmer C."/>
            <person name="Delehaunty K."/>
            <person name="Cordes M."/>
            <person name="Minx P."/>
            <person name="Tomlinson C."/>
            <person name="Chen J."/>
            <person name="Wollam A."/>
            <person name="Pepin K.H."/>
            <person name="Bhonagiri V."/>
            <person name="Zhang X."/>
            <person name="Suruliraj S."/>
            <person name="Warren W."/>
            <person name="Mitreva M."/>
            <person name="Mardis E.R."/>
            <person name="Wilson R.K."/>
        </authorList>
    </citation>
    <scope>NUCLEOTIDE SEQUENCE [LARGE SCALE GENOMIC DNA]</scope>
    <source>
        <strain evidence="2 3">DSM 1785</strain>
    </source>
</reference>
<dbReference type="PIRSF" id="PIRSF018688">
    <property type="entry name" value="UCP018688"/>
    <property type="match status" value="1"/>
</dbReference>
<dbReference type="PANTHER" id="PTHR41373:SF1">
    <property type="entry name" value="PHOSPHATIDYLGLYCEROL LYSYLTRANSFERASE C-TERMINAL DOMAIN-CONTAINING PROTEIN"/>
    <property type="match status" value="1"/>
</dbReference>
<dbReference type="Pfam" id="PF09924">
    <property type="entry name" value="LPG_synthase_C"/>
    <property type="match status" value="1"/>
</dbReference>
<organism evidence="2 3">
    <name type="scientific">Clostridium celatum DSM 1785</name>
    <dbReference type="NCBI Taxonomy" id="545697"/>
    <lineage>
        <taxon>Bacteria</taxon>
        <taxon>Bacillati</taxon>
        <taxon>Bacillota</taxon>
        <taxon>Clostridia</taxon>
        <taxon>Eubacteriales</taxon>
        <taxon>Clostridiaceae</taxon>
        <taxon>Clostridium</taxon>
    </lineage>
</organism>
<name>L1Q7Q5_9CLOT</name>
<dbReference type="PATRIC" id="fig|545697.3.peg.2714"/>
<dbReference type="InterPro" id="IPR016181">
    <property type="entry name" value="Acyl_CoA_acyltransferase"/>
</dbReference>
<gene>
    <name evidence="2" type="ORF">HMPREF0216_02763</name>
</gene>
<sequence length="292" mass="34547">MENFKLLTLEDKDLFKNYENIIDTKSYEYSFVSLYLWRNLSNTKFSIIDNCLVINKNEPSKGNFFMMPYGYKKENLQELIEKLKIICPTNNIYLLGDIEDTFINDLKKYTNLNYRIIEDRNDYEYIYNTKDLIDLQGKKYHSKKNQYNYFVKNYDYTISTVDSLKKIEDCIGLLKKWHNDNYVCCEEMSIEISAIEDILLKLNELNLSSICIYVNNNLVGFSIGETFKNTAIIHVERCNKEYKGVYSFINREFLIRNFSSTTFVNREEDCGSTGLKKAKLSYHPVEVLRNLS</sequence>